<dbReference type="InterPro" id="IPR039104">
    <property type="entry name" value="6PGL"/>
</dbReference>
<dbReference type="InterPro" id="IPR006148">
    <property type="entry name" value="Glc/Gal-6P_isomerase"/>
</dbReference>
<dbReference type="PANTHER" id="PTHR11054:SF0">
    <property type="entry name" value="6-PHOSPHOGLUCONOLACTONASE"/>
    <property type="match status" value="1"/>
</dbReference>
<gene>
    <name evidence="3" type="ORF">UFOPK3516_01168</name>
</gene>
<dbReference type="GO" id="GO:0005975">
    <property type="term" value="P:carbohydrate metabolic process"/>
    <property type="evidence" value="ECO:0007669"/>
    <property type="project" value="InterPro"/>
</dbReference>
<accession>A0A6J7GEY3</accession>
<dbReference type="NCBIfam" id="TIGR01198">
    <property type="entry name" value="pgl"/>
    <property type="match status" value="1"/>
</dbReference>
<protein>
    <submittedName>
        <fullName evidence="3">Unannotated protein</fullName>
    </submittedName>
</protein>
<reference evidence="3" key="1">
    <citation type="submission" date="2020-05" db="EMBL/GenBank/DDBJ databases">
        <authorList>
            <person name="Chiriac C."/>
            <person name="Salcher M."/>
            <person name="Ghai R."/>
            <person name="Kavagutti S V."/>
        </authorList>
    </citation>
    <scope>NUCLEOTIDE SEQUENCE</scope>
</reference>
<proteinExistence type="inferred from homology"/>
<dbReference type="SUPFAM" id="SSF100950">
    <property type="entry name" value="NagB/RpiA/CoA transferase-like"/>
    <property type="match status" value="1"/>
</dbReference>
<sequence>MLPDRDALIQRVSADVVHHLEHLLASQDVVHLSLTGGTVGIAVLNQIGNEHTAVDWTRVHLWWSDERWLARHDPERNAQQARPGFIDRLPFSLTHVHEMPAPDDGLSLDEAALAYADELRAVGLGVAGLGFDISLLGVGADGHVASLFPDQGRDLEGHQAVLAVRHSPKPPPERLSLSLDAINSSQHVWVAAVGEDKSGAIAATRILTNDRRLPVALVHGRAETRIYCDVSASPQQ</sequence>
<dbReference type="EMBL" id="CAFBMB010000104">
    <property type="protein sequence ID" value="CAB4905564.1"/>
    <property type="molecule type" value="Genomic_DNA"/>
</dbReference>
<feature type="domain" description="Glucosamine/galactosamine-6-phosphate isomerase" evidence="2">
    <location>
        <begin position="3"/>
        <end position="222"/>
    </location>
</feature>
<dbReference type="Pfam" id="PF01182">
    <property type="entry name" value="Glucosamine_iso"/>
    <property type="match status" value="1"/>
</dbReference>
<dbReference type="Gene3D" id="3.40.50.1360">
    <property type="match status" value="1"/>
</dbReference>
<dbReference type="InterPro" id="IPR037171">
    <property type="entry name" value="NagB/RpiA_transferase-like"/>
</dbReference>
<evidence type="ECO:0000313" key="3">
    <source>
        <dbReference type="EMBL" id="CAB4905564.1"/>
    </source>
</evidence>
<dbReference type="CDD" id="cd01400">
    <property type="entry name" value="6PGL"/>
    <property type="match status" value="1"/>
</dbReference>
<dbReference type="AlphaFoldDB" id="A0A6J7GEY3"/>
<dbReference type="GO" id="GO:0017057">
    <property type="term" value="F:6-phosphogluconolactonase activity"/>
    <property type="evidence" value="ECO:0007669"/>
    <property type="project" value="InterPro"/>
</dbReference>
<evidence type="ECO:0000259" key="2">
    <source>
        <dbReference type="Pfam" id="PF01182"/>
    </source>
</evidence>
<organism evidence="3">
    <name type="scientific">freshwater metagenome</name>
    <dbReference type="NCBI Taxonomy" id="449393"/>
    <lineage>
        <taxon>unclassified sequences</taxon>
        <taxon>metagenomes</taxon>
        <taxon>ecological metagenomes</taxon>
    </lineage>
</organism>
<name>A0A6J7GEY3_9ZZZZ</name>
<dbReference type="PANTHER" id="PTHR11054">
    <property type="entry name" value="6-PHOSPHOGLUCONOLACTONASE"/>
    <property type="match status" value="1"/>
</dbReference>
<dbReference type="InterPro" id="IPR005900">
    <property type="entry name" value="6-phosphogluconolactonase_DevB"/>
</dbReference>
<dbReference type="GO" id="GO:0006098">
    <property type="term" value="P:pentose-phosphate shunt"/>
    <property type="evidence" value="ECO:0007669"/>
    <property type="project" value="InterPro"/>
</dbReference>
<comment type="similarity">
    <text evidence="1">Belongs to the glucosamine/galactosamine-6-phosphate isomerase family. 6-phosphogluconolactonase subfamily.</text>
</comment>
<evidence type="ECO:0000256" key="1">
    <source>
        <dbReference type="ARBA" id="ARBA00010662"/>
    </source>
</evidence>